<sequence length="469" mass="51368">MPLKGKSLFRASTTLVAVGFLLFGYDQGVMSGIITNENWLELMGQPSPAVIGAVVALYEIGCMFGALSVGAVSDWIGRKNTIRIGSIILIIGAVLQTAQVDLAMAIVSRIITGVGNGMITATVPVYQSEIAPPTSRGASVCYECTLLVVGMSIAYWLEFGLYWAGGVVAWRFPLAFQIVFALTLLAGTTVLPETPRWLVSKDRDEEAKMVLARLWTNEDTTHPRCVDEYEEIKQGINMERRLGISSYQELFSKGKYNNRYRVCLGMLSQAIQQLSGINATTYYLTTVFENAGFTRPMAMMFGGVDTLVYAIGSLVPIFFVEKVGRRPIMLWGLVAQAVTLMALAGSQAASDGYKAGTWHLAGGQGGAAAFTMLYNFVFGASWLSMAWLYPAELFSTAMRAKGNSLSTASNWLFNFVVAEITPVLFSSIGFYTYILFGFLNIAFIPVVYYWFPETKGKTLEEVRGEKGEM</sequence>
<feature type="transmembrane region" description="Helical" evidence="8">
    <location>
        <begin position="47"/>
        <end position="69"/>
    </location>
</feature>
<dbReference type="InterPro" id="IPR050360">
    <property type="entry name" value="MFS_Sugar_Transporters"/>
</dbReference>
<evidence type="ECO:0000313" key="10">
    <source>
        <dbReference type="EMBL" id="ORX53081.1"/>
    </source>
</evidence>
<comment type="subcellular location">
    <subcellularLocation>
        <location evidence="1">Membrane</location>
        <topology evidence="1">Multi-pass membrane protein</topology>
    </subcellularLocation>
</comment>
<dbReference type="InterPro" id="IPR005828">
    <property type="entry name" value="MFS_sugar_transport-like"/>
</dbReference>
<dbReference type="InterPro" id="IPR003663">
    <property type="entry name" value="Sugar/inositol_transpt"/>
</dbReference>
<keyword evidence="6 8" id="KW-0472">Membrane</keyword>
<dbReference type="PROSITE" id="PS00217">
    <property type="entry name" value="SUGAR_TRANSPORT_2"/>
    <property type="match status" value="1"/>
</dbReference>
<evidence type="ECO:0000259" key="9">
    <source>
        <dbReference type="PROSITE" id="PS50850"/>
    </source>
</evidence>
<accession>A0A1X2GG36</accession>
<feature type="transmembrane region" description="Helical" evidence="8">
    <location>
        <begin position="297"/>
        <end position="319"/>
    </location>
</feature>
<feature type="transmembrane region" description="Helical" evidence="8">
    <location>
        <begin position="411"/>
        <end position="428"/>
    </location>
</feature>
<dbReference type="FunFam" id="1.20.1250.20:FF:000090">
    <property type="entry name" value="MFS sugar transporter, putative"/>
    <property type="match status" value="1"/>
</dbReference>
<dbReference type="PROSITE" id="PS50850">
    <property type="entry name" value="MFS"/>
    <property type="match status" value="1"/>
</dbReference>
<dbReference type="PROSITE" id="PS00216">
    <property type="entry name" value="SUGAR_TRANSPORT_1"/>
    <property type="match status" value="1"/>
</dbReference>
<feature type="transmembrane region" description="Helical" evidence="8">
    <location>
        <begin position="81"/>
        <end position="100"/>
    </location>
</feature>
<dbReference type="OrthoDB" id="4142200at2759"/>
<dbReference type="STRING" id="101127.A0A1X2GG36"/>
<evidence type="ECO:0000256" key="4">
    <source>
        <dbReference type="ARBA" id="ARBA00022692"/>
    </source>
</evidence>
<gene>
    <name evidence="10" type="ORF">DM01DRAFT_1383712</name>
</gene>
<feature type="transmembrane region" description="Helical" evidence="8">
    <location>
        <begin position="328"/>
        <end position="349"/>
    </location>
</feature>
<dbReference type="InterPro" id="IPR020846">
    <property type="entry name" value="MFS_dom"/>
</dbReference>
<dbReference type="GO" id="GO:0005351">
    <property type="term" value="F:carbohydrate:proton symporter activity"/>
    <property type="evidence" value="ECO:0007669"/>
    <property type="project" value="TreeGrafter"/>
</dbReference>
<dbReference type="Proteomes" id="UP000242146">
    <property type="component" value="Unassembled WGS sequence"/>
</dbReference>
<dbReference type="SUPFAM" id="SSF103473">
    <property type="entry name" value="MFS general substrate transporter"/>
    <property type="match status" value="1"/>
</dbReference>
<feature type="transmembrane region" description="Helical" evidence="8">
    <location>
        <begin position="138"/>
        <end position="157"/>
    </location>
</feature>
<feature type="domain" description="Major facilitator superfamily (MFS) profile" evidence="9">
    <location>
        <begin position="12"/>
        <end position="455"/>
    </location>
</feature>
<feature type="transmembrane region" description="Helical" evidence="8">
    <location>
        <begin position="369"/>
        <end position="390"/>
    </location>
</feature>
<comment type="caution">
    <text evidence="10">The sequence shown here is derived from an EMBL/GenBank/DDBJ whole genome shotgun (WGS) entry which is preliminary data.</text>
</comment>
<dbReference type="PANTHER" id="PTHR48022">
    <property type="entry name" value="PLASTIDIC GLUCOSE TRANSPORTER 4"/>
    <property type="match status" value="1"/>
</dbReference>
<protein>
    <submittedName>
        <fullName evidence="10">General substrate transporter</fullName>
    </submittedName>
</protein>
<proteinExistence type="inferred from homology"/>
<keyword evidence="5 8" id="KW-1133">Transmembrane helix</keyword>
<dbReference type="PANTHER" id="PTHR48022:SF28">
    <property type="entry name" value="MAJOR FACILITATOR SUPERFAMILY (MFS) PROFILE DOMAIN-CONTAINING PROTEIN-RELATED"/>
    <property type="match status" value="1"/>
</dbReference>
<evidence type="ECO:0000256" key="5">
    <source>
        <dbReference type="ARBA" id="ARBA00022989"/>
    </source>
</evidence>
<keyword evidence="11" id="KW-1185">Reference proteome</keyword>
<keyword evidence="4 8" id="KW-0812">Transmembrane</keyword>
<dbReference type="AlphaFoldDB" id="A0A1X2GG36"/>
<dbReference type="Pfam" id="PF00083">
    <property type="entry name" value="Sugar_tr"/>
    <property type="match status" value="1"/>
</dbReference>
<feature type="transmembrane region" description="Helical" evidence="8">
    <location>
        <begin position="169"/>
        <end position="191"/>
    </location>
</feature>
<reference evidence="10 11" key="1">
    <citation type="submission" date="2016-07" db="EMBL/GenBank/DDBJ databases">
        <title>Pervasive Adenine N6-methylation of Active Genes in Fungi.</title>
        <authorList>
            <consortium name="DOE Joint Genome Institute"/>
            <person name="Mondo S.J."/>
            <person name="Dannebaum R.O."/>
            <person name="Kuo R.C."/>
            <person name="Labutti K."/>
            <person name="Haridas S."/>
            <person name="Kuo A."/>
            <person name="Salamov A."/>
            <person name="Ahrendt S.R."/>
            <person name="Lipzen A."/>
            <person name="Sullivan W."/>
            <person name="Andreopoulos W.B."/>
            <person name="Clum A."/>
            <person name="Lindquist E."/>
            <person name="Daum C."/>
            <person name="Ramamoorthy G.K."/>
            <person name="Gryganskyi A."/>
            <person name="Culley D."/>
            <person name="Magnuson J.K."/>
            <person name="James T.Y."/>
            <person name="O'Malley M.A."/>
            <person name="Stajich J.E."/>
            <person name="Spatafora J.W."/>
            <person name="Visel A."/>
            <person name="Grigoriev I.V."/>
        </authorList>
    </citation>
    <scope>NUCLEOTIDE SEQUENCE [LARGE SCALE GENOMIC DNA]</scope>
    <source>
        <strain evidence="10 11">NRRL 3301</strain>
    </source>
</reference>
<evidence type="ECO:0000256" key="8">
    <source>
        <dbReference type="SAM" id="Phobius"/>
    </source>
</evidence>
<dbReference type="InterPro" id="IPR036259">
    <property type="entry name" value="MFS_trans_sf"/>
</dbReference>
<name>A0A1X2GG36_9FUNG</name>
<keyword evidence="3 7" id="KW-0813">Transport</keyword>
<dbReference type="GO" id="GO:0016020">
    <property type="term" value="C:membrane"/>
    <property type="evidence" value="ECO:0007669"/>
    <property type="project" value="UniProtKB-SubCell"/>
</dbReference>
<evidence type="ECO:0000256" key="3">
    <source>
        <dbReference type="ARBA" id="ARBA00022448"/>
    </source>
</evidence>
<evidence type="ECO:0000256" key="6">
    <source>
        <dbReference type="ARBA" id="ARBA00023136"/>
    </source>
</evidence>
<evidence type="ECO:0000256" key="7">
    <source>
        <dbReference type="RuleBase" id="RU003346"/>
    </source>
</evidence>
<evidence type="ECO:0000313" key="11">
    <source>
        <dbReference type="Proteomes" id="UP000242146"/>
    </source>
</evidence>
<feature type="transmembrane region" description="Helical" evidence="8">
    <location>
        <begin position="434"/>
        <end position="451"/>
    </location>
</feature>
<dbReference type="EMBL" id="MCGT01000016">
    <property type="protein sequence ID" value="ORX53081.1"/>
    <property type="molecule type" value="Genomic_DNA"/>
</dbReference>
<evidence type="ECO:0000256" key="2">
    <source>
        <dbReference type="ARBA" id="ARBA00010992"/>
    </source>
</evidence>
<dbReference type="InterPro" id="IPR005829">
    <property type="entry name" value="Sugar_transporter_CS"/>
</dbReference>
<organism evidence="10 11">
    <name type="scientific">Hesseltinella vesiculosa</name>
    <dbReference type="NCBI Taxonomy" id="101127"/>
    <lineage>
        <taxon>Eukaryota</taxon>
        <taxon>Fungi</taxon>
        <taxon>Fungi incertae sedis</taxon>
        <taxon>Mucoromycota</taxon>
        <taxon>Mucoromycotina</taxon>
        <taxon>Mucoromycetes</taxon>
        <taxon>Mucorales</taxon>
        <taxon>Cunninghamellaceae</taxon>
        <taxon>Hesseltinella</taxon>
    </lineage>
</organism>
<dbReference type="NCBIfam" id="TIGR00879">
    <property type="entry name" value="SP"/>
    <property type="match status" value="1"/>
</dbReference>
<evidence type="ECO:0000256" key="1">
    <source>
        <dbReference type="ARBA" id="ARBA00004141"/>
    </source>
</evidence>
<comment type="similarity">
    <text evidence="2 7">Belongs to the major facilitator superfamily. Sugar transporter (TC 2.A.1.1) family.</text>
</comment>
<dbReference type="Gene3D" id="1.20.1250.20">
    <property type="entry name" value="MFS general substrate transporter like domains"/>
    <property type="match status" value="1"/>
</dbReference>
<dbReference type="PRINTS" id="PR00171">
    <property type="entry name" value="SUGRTRNSPORT"/>
</dbReference>